<dbReference type="GO" id="GO:0016020">
    <property type="term" value="C:membrane"/>
    <property type="evidence" value="ECO:0007669"/>
    <property type="project" value="InterPro"/>
</dbReference>
<organism evidence="1 2">
    <name type="scientific">Pannonibacter tanglangensis</name>
    <dbReference type="NCBI Taxonomy" id="2750084"/>
    <lineage>
        <taxon>Bacteria</taxon>
        <taxon>Pseudomonadati</taxon>
        <taxon>Pseudomonadota</taxon>
        <taxon>Alphaproteobacteria</taxon>
        <taxon>Hyphomicrobiales</taxon>
        <taxon>Stappiaceae</taxon>
        <taxon>Pannonibacter</taxon>
    </lineage>
</organism>
<sequence>MTSQPSPAARLRHLFYTLGVGTLGSFGFAALGLPAAWLSGAMIAVAAGVLLGMPSHFPLRLRDGIFVLMGVTMGSGVTPEVVERVADWPLSMLGLAIVVVAVMAGTFLFLQRVAGWERETAYFAAIPGALSFVIAMATDRKTDVARVAASQTIRLFFLVAVLPGIIVGATPQDQMPVLVPPAMAPWPQFALAMALCLAGSLLAQRVGFPGGWLTGAFFVSAGLNGSGLLNTHVPDPLMIPCFIALGAMIGTRFADTRPRELLRLLAASVGAFAVGFVLSALGAVLVSQLLGLPLGQVLLAYAPGGLEVMMLIAFLLDMDPAYVAAHQLARYIALVLILPLVTLLVLGRARSDADPAPGDRNAQS</sequence>
<comment type="caution">
    <text evidence="1">The sequence shown here is derived from an EMBL/GenBank/DDBJ whole genome shotgun (WGS) entry which is preliminary data.</text>
</comment>
<name>A0A7X5J9S0_9HYPH</name>
<dbReference type="EMBL" id="JAABLQ010000001">
    <property type="protein sequence ID" value="NBN78781.1"/>
    <property type="molecule type" value="Genomic_DNA"/>
</dbReference>
<dbReference type="PIRSF" id="PIRSF038991">
    <property type="entry name" value="Protein_AbrB"/>
    <property type="match status" value="1"/>
</dbReference>
<dbReference type="Proteomes" id="UP000586722">
    <property type="component" value="Unassembled WGS sequence"/>
</dbReference>
<dbReference type="InterPro" id="IPR017516">
    <property type="entry name" value="AbrB_dup"/>
</dbReference>
<keyword evidence="2" id="KW-1185">Reference proteome</keyword>
<protein>
    <submittedName>
        <fullName evidence="1">AbrB family transcriptional regulator</fullName>
    </submittedName>
</protein>
<reference evidence="2" key="1">
    <citation type="submission" date="2020-01" db="EMBL/GenBank/DDBJ databases">
        <authorList>
            <person name="Fang Y."/>
            <person name="Sun R."/>
            <person name="Nie L."/>
            <person name="He J."/>
            <person name="Hao L."/>
            <person name="Wang L."/>
            <person name="Su S."/>
            <person name="Lv E."/>
            <person name="Zhang Z."/>
            <person name="Xie R."/>
            <person name="Liu H."/>
        </authorList>
    </citation>
    <scope>NUCLEOTIDE SEQUENCE [LARGE SCALE GENOMIC DNA]</scope>
    <source>
        <strain evidence="2">XCT-53</strain>
    </source>
</reference>
<proteinExistence type="predicted"/>
<dbReference type="InterPro" id="IPR007820">
    <property type="entry name" value="AbrB_fam"/>
</dbReference>
<dbReference type="PANTHER" id="PTHR38457">
    <property type="entry name" value="REGULATOR ABRB-RELATED"/>
    <property type="match status" value="1"/>
</dbReference>
<evidence type="ECO:0000313" key="1">
    <source>
        <dbReference type="EMBL" id="NBN78781.1"/>
    </source>
</evidence>
<dbReference type="Pfam" id="PF05145">
    <property type="entry name" value="AbrB"/>
    <property type="match status" value="1"/>
</dbReference>
<dbReference type="GO" id="GO:0010468">
    <property type="term" value="P:regulation of gene expression"/>
    <property type="evidence" value="ECO:0007669"/>
    <property type="project" value="InterPro"/>
</dbReference>
<accession>A0A7X5J9S0</accession>
<dbReference type="NCBIfam" id="TIGR03082">
    <property type="entry name" value="Gneg_AbrB_dup"/>
    <property type="match status" value="2"/>
</dbReference>
<evidence type="ECO:0000313" key="2">
    <source>
        <dbReference type="Proteomes" id="UP000586722"/>
    </source>
</evidence>
<gene>
    <name evidence="1" type="ORF">GWI72_10930</name>
</gene>
<dbReference type="RefSeq" id="WP_161676256.1">
    <property type="nucleotide sequence ID" value="NZ_JAABLP010000003.1"/>
</dbReference>
<dbReference type="AlphaFoldDB" id="A0A7X5J9S0"/>
<dbReference type="PANTHER" id="PTHR38457:SF1">
    <property type="entry name" value="REGULATOR ABRB-RELATED"/>
    <property type="match status" value="1"/>
</dbReference>